<accession>A0A379G8Z4</accession>
<evidence type="ECO:0000313" key="1">
    <source>
        <dbReference type="EMBL" id="SUC37510.1"/>
    </source>
</evidence>
<dbReference type="InterPro" id="IPR027848">
    <property type="entry name" value="DUF4494"/>
</dbReference>
<dbReference type="Pfam" id="PF14902">
    <property type="entry name" value="DUF4494"/>
    <property type="match status" value="1"/>
</dbReference>
<protein>
    <submittedName>
        <fullName evidence="1">Uncharacterized protein</fullName>
    </submittedName>
</protein>
<evidence type="ECO:0000313" key="2">
    <source>
        <dbReference type="Proteomes" id="UP000254235"/>
    </source>
</evidence>
<sequence length="151" mass="17373">MSSWFECKVRYEKTQENGMVKKVSEPYLVDALSFTEAETRITKEITPYMAGEFEVSDIKRVRYSEVFESAEDAADKWFECKLEFITIDERNGNEKRSNNRVLVQAANLRDAMKKLEAGMSTTMVDYNALSIKETALMDVYKFQADTGVENS</sequence>
<organism evidence="1 2">
    <name type="scientific">Prevotella pallens</name>
    <dbReference type="NCBI Taxonomy" id="60133"/>
    <lineage>
        <taxon>Bacteria</taxon>
        <taxon>Pseudomonadati</taxon>
        <taxon>Bacteroidota</taxon>
        <taxon>Bacteroidia</taxon>
        <taxon>Bacteroidales</taxon>
        <taxon>Prevotellaceae</taxon>
        <taxon>Prevotella</taxon>
    </lineage>
</organism>
<proteinExistence type="predicted"/>
<dbReference type="OrthoDB" id="954784at2"/>
<dbReference type="GeneID" id="78571639"/>
<reference evidence="1 2" key="1">
    <citation type="submission" date="2018-06" db="EMBL/GenBank/DDBJ databases">
        <authorList>
            <consortium name="Pathogen Informatics"/>
            <person name="Doyle S."/>
        </authorList>
    </citation>
    <scope>NUCLEOTIDE SEQUENCE [LARGE SCALE GENOMIC DNA]</scope>
    <source>
        <strain evidence="1 2">NCTC13043</strain>
    </source>
</reference>
<dbReference type="EMBL" id="UGTP01000002">
    <property type="protein sequence ID" value="SUC37510.1"/>
    <property type="molecule type" value="Genomic_DNA"/>
</dbReference>
<gene>
    <name evidence="1" type="ORF">NCTC13043_01999</name>
</gene>
<dbReference type="RefSeq" id="WP_115083951.1">
    <property type="nucleotide sequence ID" value="NZ_UGTP01000002.1"/>
</dbReference>
<dbReference type="AlphaFoldDB" id="A0A379G8Z4"/>
<dbReference type="Proteomes" id="UP000254235">
    <property type="component" value="Unassembled WGS sequence"/>
</dbReference>
<name>A0A379G8Z4_9BACT</name>